<name>A0A8S1KMB9_9CILI</name>
<protein>
    <submittedName>
        <fullName evidence="1">Uncharacterized protein</fullName>
    </submittedName>
</protein>
<accession>A0A8S1KMB9</accession>
<dbReference type="Proteomes" id="UP000692954">
    <property type="component" value="Unassembled WGS sequence"/>
</dbReference>
<evidence type="ECO:0000313" key="1">
    <source>
        <dbReference type="EMBL" id="CAD8055253.1"/>
    </source>
</evidence>
<comment type="caution">
    <text evidence="1">The sequence shown here is derived from an EMBL/GenBank/DDBJ whole genome shotgun (WGS) entry which is preliminary data.</text>
</comment>
<evidence type="ECO:0000313" key="2">
    <source>
        <dbReference type="Proteomes" id="UP000692954"/>
    </source>
</evidence>
<sequence>MVWSSIIYSEENSLIEEMGGKYLNMKLEYEIKMNYNRIRQMCIISENQNFHIQRKYIIIENIQQQQYIIYNNNNLTTQLRKYIIEKLKRARKHKNDGIIIKQSIVNKGQDEISMQMRIEEIIRQRSYRIQFREAVGQLNQ</sequence>
<keyword evidence="2" id="KW-1185">Reference proteome</keyword>
<organism evidence="1 2">
    <name type="scientific">Paramecium sonneborni</name>
    <dbReference type="NCBI Taxonomy" id="65129"/>
    <lineage>
        <taxon>Eukaryota</taxon>
        <taxon>Sar</taxon>
        <taxon>Alveolata</taxon>
        <taxon>Ciliophora</taxon>
        <taxon>Intramacronucleata</taxon>
        <taxon>Oligohymenophorea</taxon>
        <taxon>Peniculida</taxon>
        <taxon>Parameciidae</taxon>
        <taxon>Paramecium</taxon>
    </lineage>
</organism>
<dbReference type="AlphaFoldDB" id="A0A8S1KMB9"/>
<gene>
    <name evidence="1" type="ORF">PSON_ATCC_30995.1.T0090150</name>
</gene>
<proteinExistence type="predicted"/>
<reference evidence="1" key="1">
    <citation type="submission" date="2021-01" db="EMBL/GenBank/DDBJ databases">
        <authorList>
            <consortium name="Genoscope - CEA"/>
            <person name="William W."/>
        </authorList>
    </citation>
    <scope>NUCLEOTIDE SEQUENCE</scope>
</reference>
<dbReference type="EMBL" id="CAJJDN010000009">
    <property type="protein sequence ID" value="CAD8055253.1"/>
    <property type="molecule type" value="Genomic_DNA"/>
</dbReference>